<accession>A0A0S7YIE8</accession>
<feature type="signal peptide" evidence="1">
    <location>
        <begin position="1"/>
        <end position="19"/>
    </location>
</feature>
<evidence type="ECO:0000259" key="3">
    <source>
        <dbReference type="Pfam" id="PF14326"/>
    </source>
</evidence>
<proteinExistence type="predicted"/>
<feature type="domain" description="PEGA" evidence="2">
    <location>
        <begin position="135"/>
        <end position="206"/>
    </location>
</feature>
<dbReference type="PANTHER" id="PTHR36194:SF1">
    <property type="entry name" value="S-LAYER-LIKE PROTEIN"/>
    <property type="match status" value="1"/>
</dbReference>
<protein>
    <recommendedName>
        <fullName evidence="6">DUF4384 domain-containing protein</fullName>
    </recommendedName>
</protein>
<dbReference type="EMBL" id="LJNI01000002">
    <property type="protein sequence ID" value="KPJ74519.1"/>
    <property type="molecule type" value="Genomic_DNA"/>
</dbReference>
<reference evidence="4 5" key="1">
    <citation type="journal article" date="2015" name="Microbiome">
        <title>Genomic resolution of linkages in carbon, nitrogen, and sulfur cycling among widespread estuary sediment bacteria.</title>
        <authorList>
            <person name="Baker B.J."/>
            <person name="Lazar C.S."/>
            <person name="Teske A.P."/>
            <person name="Dick G.J."/>
        </authorList>
    </citation>
    <scope>NUCLEOTIDE SEQUENCE [LARGE SCALE GENOMIC DNA]</scope>
    <source>
        <strain evidence="4">DG_78</strain>
    </source>
</reference>
<organism evidence="4 5">
    <name type="scientific">candidate division TA06 bacterium DG_78</name>
    <dbReference type="NCBI Taxonomy" id="1703772"/>
    <lineage>
        <taxon>Bacteria</taxon>
        <taxon>Bacteria division TA06</taxon>
    </lineage>
</organism>
<dbReference type="Pfam" id="PF08308">
    <property type="entry name" value="PEGA"/>
    <property type="match status" value="1"/>
</dbReference>
<dbReference type="Pfam" id="PF14326">
    <property type="entry name" value="DUF4384"/>
    <property type="match status" value="1"/>
</dbReference>
<keyword evidence="1" id="KW-0732">Signal</keyword>
<gene>
    <name evidence="4" type="ORF">AMJ52_00280</name>
</gene>
<dbReference type="PANTHER" id="PTHR36194">
    <property type="entry name" value="S-LAYER-LIKE PROTEIN"/>
    <property type="match status" value="1"/>
</dbReference>
<evidence type="ECO:0000259" key="2">
    <source>
        <dbReference type="Pfam" id="PF08308"/>
    </source>
</evidence>
<evidence type="ECO:0000313" key="5">
    <source>
        <dbReference type="Proteomes" id="UP000051012"/>
    </source>
</evidence>
<feature type="domain" description="DUF4384" evidence="3">
    <location>
        <begin position="33"/>
        <end position="107"/>
    </location>
</feature>
<comment type="caution">
    <text evidence="4">The sequence shown here is derived from an EMBL/GenBank/DDBJ whole genome shotgun (WGS) entry which is preliminary data.</text>
</comment>
<evidence type="ECO:0008006" key="6">
    <source>
        <dbReference type="Google" id="ProtNLM"/>
    </source>
</evidence>
<dbReference type="InterPro" id="IPR025493">
    <property type="entry name" value="DUF4384"/>
</dbReference>
<dbReference type="InterPro" id="IPR013229">
    <property type="entry name" value="PEGA"/>
</dbReference>
<evidence type="ECO:0000313" key="4">
    <source>
        <dbReference type="EMBL" id="KPJ74519.1"/>
    </source>
</evidence>
<evidence type="ECO:0000256" key="1">
    <source>
        <dbReference type="SAM" id="SignalP"/>
    </source>
</evidence>
<name>A0A0S7YIE8_UNCT6</name>
<dbReference type="Proteomes" id="UP000051012">
    <property type="component" value="Unassembled WGS sequence"/>
</dbReference>
<dbReference type="AlphaFoldDB" id="A0A0S7YIE8"/>
<feature type="chain" id="PRO_5006640646" description="DUF4384 domain-containing protein" evidence="1">
    <location>
        <begin position="20"/>
        <end position="207"/>
    </location>
</feature>
<sequence length="207" mass="23573">MAAWTLLALLVLNSSSLSIDIWTNKDDAIYYPTEVLSVFFRTNKDCYVAIYDIEVGGREYRLFPPEGEDGWVQGGRIYELPPETADYEYVIAGPGGIETIIALASTHGLPNRGDESPDIAQDVHEIFIKEPQPAKLRIVSTPKQCHIYIMELDTGDEEYIGETPRTIVIRPGEYLVTIKKSGFKTMSRRIWLDPGEHRRVFVELMRY</sequence>